<keyword evidence="1" id="KW-1133">Transmembrane helix</keyword>
<gene>
    <name evidence="2" type="ORF">COB20_02755</name>
</gene>
<keyword evidence="1" id="KW-0812">Transmembrane</keyword>
<evidence type="ECO:0000313" key="3">
    <source>
        <dbReference type="Proteomes" id="UP000218767"/>
    </source>
</evidence>
<protein>
    <submittedName>
        <fullName evidence="2">Uncharacterized protein</fullName>
    </submittedName>
</protein>
<dbReference type="Proteomes" id="UP000218767">
    <property type="component" value="Unassembled WGS sequence"/>
</dbReference>
<evidence type="ECO:0000256" key="1">
    <source>
        <dbReference type="SAM" id="Phobius"/>
    </source>
</evidence>
<feature type="transmembrane region" description="Helical" evidence="1">
    <location>
        <begin position="67"/>
        <end position="87"/>
    </location>
</feature>
<reference evidence="3" key="1">
    <citation type="submission" date="2017-08" db="EMBL/GenBank/DDBJ databases">
        <title>A dynamic microbial community with high functional redundancy inhabits the cold, oxic subseafloor aquifer.</title>
        <authorList>
            <person name="Tully B.J."/>
            <person name="Wheat C.G."/>
            <person name="Glazer B.T."/>
            <person name="Huber J.A."/>
        </authorList>
    </citation>
    <scope>NUCLEOTIDE SEQUENCE [LARGE SCALE GENOMIC DNA]</scope>
</reference>
<proteinExistence type="predicted"/>
<comment type="caution">
    <text evidence="2">The sequence shown here is derived from an EMBL/GenBank/DDBJ whole genome shotgun (WGS) entry which is preliminary data.</text>
</comment>
<keyword evidence="1" id="KW-0472">Membrane</keyword>
<dbReference type="AlphaFoldDB" id="A0A2A4XDU7"/>
<organism evidence="2 3">
    <name type="scientific">SAR86 cluster bacterium</name>
    <dbReference type="NCBI Taxonomy" id="2030880"/>
    <lineage>
        <taxon>Bacteria</taxon>
        <taxon>Pseudomonadati</taxon>
        <taxon>Pseudomonadota</taxon>
        <taxon>Gammaproteobacteria</taxon>
        <taxon>SAR86 cluster</taxon>
    </lineage>
</organism>
<accession>A0A2A4XDU7</accession>
<dbReference type="EMBL" id="NVUL01000008">
    <property type="protein sequence ID" value="PCI80793.1"/>
    <property type="molecule type" value="Genomic_DNA"/>
</dbReference>
<name>A0A2A4XDU7_9GAMM</name>
<sequence length="280" mass="32020">MGKIKNYAAYEAYLLRDSFWATTNAFFKHSGIESIFIFFGALAVGAVDFVENGGDLTATGRSVEITLLTGILMGVFIFVGIFLFKLATAPYRIWRENDGQIPYSTVPKKIYALTDEEEFEKISESDTLKNQIDTLLIYHGLDPLQTESSDRQIKELTERKKKLDKEIETPRELGEAIRVNFGQASDLSLQGVEEQLQEKMQIFIDFVCKKSTAIVFGINSQNELYTIDKKTLSNNNIIENQNGGYDLKSKWIRSIMFKDLHVHHSDLEEFQREVKLKNFS</sequence>
<feature type="transmembrane region" description="Helical" evidence="1">
    <location>
        <begin position="26"/>
        <end position="47"/>
    </location>
</feature>
<evidence type="ECO:0000313" key="2">
    <source>
        <dbReference type="EMBL" id="PCI80793.1"/>
    </source>
</evidence>